<gene>
    <name evidence="3" type="ORF">HW450_08715</name>
</gene>
<dbReference type="AlphaFoldDB" id="A0A7G5FCV5"/>
<keyword evidence="2" id="KW-0472">Membrane</keyword>
<feature type="region of interest" description="Disordered" evidence="1">
    <location>
        <begin position="40"/>
        <end position="65"/>
    </location>
</feature>
<reference evidence="3 4" key="1">
    <citation type="submission" date="2020-07" db="EMBL/GenBank/DDBJ databases">
        <title>non toxigenic Corynebacterium sp. nov from a clinical source.</title>
        <authorList>
            <person name="Bernier A.-M."/>
            <person name="Bernard K."/>
        </authorList>
    </citation>
    <scope>NUCLEOTIDE SEQUENCE [LARGE SCALE GENOMIC DNA]</scope>
    <source>
        <strain evidence="4">NML 93-0612</strain>
    </source>
</reference>
<proteinExistence type="predicted"/>
<dbReference type="EMBL" id="CP059833">
    <property type="protein sequence ID" value="QMV84446.1"/>
    <property type="molecule type" value="Genomic_DNA"/>
</dbReference>
<protein>
    <submittedName>
        <fullName evidence="3">DUF2613 domain-containing protein</fullName>
    </submittedName>
</protein>
<evidence type="ECO:0000313" key="4">
    <source>
        <dbReference type="Proteomes" id="UP000515570"/>
    </source>
</evidence>
<dbReference type="Proteomes" id="UP000515570">
    <property type="component" value="Chromosome"/>
</dbReference>
<keyword evidence="4" id="KW-1185">Reference proteome</keyword>
<dbReference type="RefSeq" id="WP_182385255.1">
    <property type="nucleotide sequence ID" value="NZ_CP059833.1"/>
</dbReference>
<organism evidence="3 4">
    <name type="scientific">Corynebacterium hindlerae</name>
    <dbReference type="NCBI Taxonomy" id="699041"/>
    <lineage>
        <taxon>Bacteria</taxon>
        <taxon>Bacillati</taxon>
        <taxon>Actinomycetota</taxon>
        <taxon>Actinomycetes</taxon>
        <taxon>Mycobacteriales</taxon>
        <taxon>Corynebacteriaceae</taxon>
        <taxon>Corynebacterium</taxon>
    </lineage>
</organism>
<sequence length="65" mass="6333">MALETDSLTRRTIGPALASAVLGLAVGVAAVIGVATVSNQDSLPAGPVANADTALLGGPEYGSRQ</sequence>
<dbReference type="InterPro" id="IPR022566">
    <property type="entry name" value="DUF2613"/>
</dbReference>
<keyword evidence="2" id="KW-1133">Transmembrane helix</keyword>
<dbReference type="Pfam" id="PF11021">
    <property type="entry name" value="DUF2613"/>
    <property type="match status" value="1"/>
</dbReference>
<keyword evidence="2" id="KW-0812">Transmembrane</keyword>
<evidence type="ECO:0000256" key="2">
    <source>
        <dbReference type="SAM" id="Phobius"/>
    </source>
</evidence>
<evidence type="ECO:0000256" key="1">
    <source>
        <dbReference type="SAM" id="MobiDB-lite"/>
    </source>
</evidence>
<evidence type="ECO:0000313" key="3">
    <source>
        <dbReference type="EMBL" id="QMV84446.1"/>
    </source>
</evidence>
<accession>A0A7G5FCV5</accession>
<name>A0A7G5FCV5_9CORY</name>
<feature type="transmembrane region" description="Helical" evidence="2">
    <location>
        <begin position="12"/>
        <end position="37"/>
    </location>
</feature>